<proteinExistence type="predicted"/>
<keyword evidence="3" id="KW-0648">Protein biosynthesis</keyword>
<dbReference type="GO" id="GO:0003746">
    <property type="term" value="F:translation elongation factor activity"/>
    <property type="evidence" value="ECO:0007669"/>
    <property type="project" value="UniProtKB-KW"/>
</dbReference>
<gene>
    <name evidence="3" type="ORF">BD289DRAFT_421591</name>
</gene>
<dbReference type="AlphaFoldDB" id="A0A2T3ALT2"/>
<organism evidence="3 4">
    <name type="scientific">Coniella lustricola</name>
    <dbReference type="NCBI Taxonomy" id="2025994"/>
    <lineage>
        <taxon>Eukaryota</taxon>
        <taxon>Fungi</taxon>
        <taxon>Dikarya</taxon>
        <taxon>Ascomycota</taxon>
        <taxon>Pezizomycotina</taxon>
        <taxon>Sordariomycetes</taxon>
        <taxon>Sordariomycetidae</taxon>
        <taxon>Diaporthales</taxon>
        <taxon>Schizoparmaceae</taxon>
        <taxon>Coniella</taxon>
    </lineage>
</organism>
<feature type="domain" description="Transcription elongation factor Eaf N-terminal" evidence="2">
    <location>
        <begin position="21"/>
        <end position="123"/>
    </location>
</feature>
<dbReference type="InterPro" id="IPR019194">
    <property type="entry name" value="Tscrpt_elong_fac_Eaf_N"/>
</dbReference>
<feature type="region of interest" description="Disordered" evidence="1">
    <location>
        <begin position="142"/>
        <end position="327"/>
    </location>
</feature>
<dbReference type="InParanoid" id="A0A2T3ALT2"/>
<feature type="compositionally biased region" description="Polar residues" evidence="1">
    <location>
        <begin position="47"/>
        <end position="71"/>
    </location>
</feature>
<feature type="compositionally biased region" description="Basic and acidic residues" evidence="1">
    <location>
        <begin position="196"/>
        <end position="216"/>
    </location>
</feature>
<dbReference type="STRING" id="2025994.A0A2T3ALT2"/>
<dbReference type="Proteomes" id="UP000241462">
    <property type="component" value="Unassembled WGS sequence"/>
</dbReference>
<feature type="compositionally biased region" description="Low complexity" evidence="1">
    <location>
        <begin position="179"/>
        <end position="195"/>
    </location>
</feature>
<feature type="compositionally biased region" description="Acidic residues" evidence="1">
    <location>
        <begin position="317"/>
        <end position="327"/>
    </location>
</feature>
<accession>A0A2T3ALT2</accession>
<name>A0A2T3ALT2_9PEZI</name>
<dbReference type="OrthoDB" id="125903at2759"/>
<feature type="compositionally biased region" description="Acidic residues" evidence="1">
    <location>
        <begin position="271"/>
        <end position="291"/>
    </location>
</feature>
<protein>
    <submittedName>
        <fullName evidence="3">RNA polymerase II transcription elongation factor-domain-containing protein</fullName>
    </submittedName>
</protein>
<dbReference type="Pfam" id="PF09816">
    <property type="entry name" value="EAF"/>
    <property type="match status" value="1"/>
</dbReference>
<feature type="compositionally biased region" description="Gly residues" evidence="1">
    <location>
        <begin position="152"/>
        <end position="161"/>
    </location>
</feature>
<feature type="region of interest" description="Disordered" evidence="1">
    <location>
        <begin position="47"/>
        <end position="74"/>
    </location>
</feature>
<evidence type="ECO:0000313" key="4">
    <source>
        <dbReference type="Proteomes" id="UP000241462"/>
    </source>
</evidence>
<keyword evidence="3" id="KW-0251">Elongation factor</keyword>
<sequence length="350" mass="37230">MAASNTAIPQGVVDPTKPAKYPVILSDALLGKSPKEILTAVRYNHRPTLSSDTAPSSAKLQPVPGSSTDSFDLTYGDEGGRYGFNGTRSAKENQYVLIFDPERKAFVLHRLDSTFNMNITRTPSNNNAASLREEYPHLDGSTKALTEKKGTGKAGGAGGKGGKGKNAAKNAGMVQSKRSGATSTPNATAPSSSSKAKAEPAKIQAESKPDRSRSPADSEDDDSDDGDLLVEWGEDTQPSAVRSMPARTASPLPPVRRFSEFLANQVTSGGESDEDADAEDEDDLIIEEEAGDSSADGFKLPSPVRRQDAVHNHVATEDVDGEEPPEDDELIAMLEQEMDMDSESSVSEED</sequence>
<feature type="compositionally biased region" description="Basic and acidic residues" evidence="1">
    <location>
        <begin position="305"/>
        <end position="316"/>
    </location>
</feature>
<evidence type="ECO:0000259" key="2">
    <source>
        <dbReference type="Pfam" id="PF09816"/>
    </source>
</evidence>
<evidence type="ECO:0000256" key="1">
    <source>
        <dbReference type="SAM" id="MobiDB-lite"/>
    </source>
</evidence>
<evidence type="ECO:0000313" key="3">
    <source>
        <dbReference type="EMBL" id="PSS03231.1"/>
    </source>
</evidence>
<dbReference type="EMBL" id="KZ678376">
    <property type="protein sequence ID" value="PSS03231.1"/>
    <property type="molecule type" value="Genomic_DNA"/>
</dbReference>
<feature type="compositionally biased region" description="Acidic residues" evidence="1">
    <location>
        <begin position="217"/>
        <end position="234"/>
    </location>
</feature>
<reference evidence="3 4" key="1">
    <citation type="journal article" date="2018" name="Mycol. Prog.">
        <title>Coniella lustricola, a new species from submerged detritus.</title>
        <authorList>
            <person name="Raudabaugh D.B."/>
            <person name="Iturriaga T."/>
            <person name="Carver A."/>
            <person name="Mondo S."/>
            <person name="Pangilinan J."/>
            <person name="Lipzen A."/>
            <person name="He G."/>
            <person name="Amirebrahimi M."/>
            <person name="Grigoriev I.V."/>
            <person name="Miller A.N."/>
        </authorList>
    </citation>
    <scope>NUCLEOTIDE SEQUENCE [LARGE SCALE GENOMIC DNA]</scope>
    <source>
        <strain evidence="3 4">B22-T-1</strain>
    </source>
</reference>
<keyword evidence="4" id="KW-1185">Reference proteome</keyword>